<name>A0A8T1W7L0_9STRA</name>
<feature type="domain" description="Tyrosine-protein kinase ephrin type A/B receptor-like" evidence="1">
    <location>
        <begin position="515"/>
        <end position="558"/>
    </location>
</feature>
<sequence>MGMLSPFIDLEELAEQAAKGAADDGVAVKPVDRTYPLASVEMNVLMQMHRDCRTQKSAAMRTWCAGDDEDSHLDEANNTDMICLPGITTHPCTGQILSANSSSEDDNAEFLWPWEGLRCDAFTNPTTVTHIYLPGEALNCELVELDLSVMVSLEQLDLSENTLYGGFPEWLGEMTMLRLLNLEGNQLTGDIPSSFAGNDALELINLSGNNLTASTLGFFDAFNRLQHLDLSDNKFALELSRNVLASKFLQTINFSHNGFHGELPQMPIYQFLEYFDVSSNFLTGNIPPQLTLWGREDPHDPDEDSVLALVNVSNNLFTGELPAISNQSLLQRFDAHSNNFGGFLPEFPKLLLKGIVPADFDGNAFTCPMALVLLPSNLICACGNGYTIKLDETALKYGDADKGDDSKHLISATQAAALCEPCHDGSYSNATTNQKCLPCPAGSSPEAMSDGKADHCKLCLPGTFVNESGSGAHLCTPCPPGTFVDGIGAVSCNLCNPGQFAAEQGSTNCASCGVGTFSSLRGATLCTSCPAGTYVNAEGEAECLMCPRGTYQDVVGSVECKACPVGYIAPQSGHVKCSPCSPGSFYDANTETCALCRPGTFTGAAALTECSKCENGTVAEGFGNEKCLGVAAAGAGYKSTLSTAKCDKGMVNDGKWRTCQPCPRGTFAAYSGSLMCSSCPKGSFGSSNGLLTCEKAPPGSFVPFEGALRAELCPSNQVATMNGSTACTPCQAPSFSFLPGGIACRFANSGEVYEHVEWPRLTLDLAGVEVHDLLDVTDTQVSPIEVLLQAWTDTLASYSGSSCPLHVLQVSQRLETTQLTQIIVALEMTSLLSTKTQADSSLAKKVGDAIHQATEAAESALSDLLGELNGSSVGKESQVSDIDQLTDVLVSSSFRDALVRQFGRANLFHGSLSFSMVNVSMVEPPFNSTRAVACAPGTSFFSVTGSSNESKRECVPCPVGSYSSTSGALKCERCPRGTFAEEEGLEMCKSCPLGADAAPGALSCVECSWFTYECEGFWEDVVAAVCIGAALLRRLYTKIRKLCVGDQAAQRQDEGVALMAAVRAHGRTFDGLQYAPMGMVSADTMFGSVSDTDNRL</sequence>
<comment type="caution">
    <text evidence="2">The sequence shown here is derived from an EMBL/GenBank/DDBJ whole genome shotgun (WGS) entry which is preliminary data.</text>
</comment>
<dbReference type="Pfam" id="PF00560">
    <property type="entry name" value="LRR_1"/>
    <property type="match status" value="2"/>
</dbReference>
<reference evidence="2" key="1">
    <citation type="submission" date="2021-02" db="EMBL/GenBank/DDBJ databases">
        <authorList>
            <person name="Palmer J.M."/>
        </authorList>
    </citation>
    <scope>NUCLEOTIDE SEQUENCE</scope>
    <source>
        <strain evidence="2">SCRP734</strain>
    </source>
</reference>
<feature type="domain" description="Tyrosine-protein kinase ephrin type A/B receptor-like" evidence="1">
    <location>
        <begin position="657"/>
        <end position="688"/>
    </location>
</feature>
<feature type="domain" description="Tyrosine-protein kinase ephrin type A/B receptor-like" evidence="1">
    <location>
        <begin position="947"/>
        <end position="984"/>
    </location>
</feature>
<dbReference type="PANTHER" id="PTHR46967">
    <property type="entry name" value="INSULIN-LIKE GROWTH FACTOR BINDING PROTEIN,N-TERMINAL"/>
    <property type="match status" value="1"/>
</dbReference>
<accession>A0A8T1W7L0</accession>
<evidence type="ECO:0000313" key="2">
    <source>
        <dbReference type="EMBL" id="KAG7388194.1"/>
    </source>
</evidence>
<dbReference type="SMART" id="SM01411">
    <property type="entry name" value="Ephrin_rec_like"/>
    <property type="match status" value="7"/>
</dbReference>
<dbReference type="CDD" id="cd00185">
    <property type="entry name" value="TNFRSF"/>
    <property type="match status" value="1"/>
</dbReference>
<dbReference type="PANTHER" id="PTHR46967:SF1">
    <property type="entry name" value="KERATIN-ASSOCIATED PROTEIN 16-1-LIKE"/>
    <property type="match status" value="1"/>
</dbReference>
<gene>
    <name evidence="2" type="primary">SCUBE1</name>
    <name evidence="2" type="ORF">PHYPSEUDO_012996</name>
</gene>
<organism evidence="2 3">
    <name type="scientific">Phytophthora pseudosyringae</name>
    <dbReference type="NCBI Taxonomy" id="221518"/>
    <lineage>
        <taxon>Eukaryota</taxon>
        <taxon>Sar</taxon>
        <taxon>Stramenopiles</taxon>
        <taxon>Oomycota</taxon>
        <taxon>Peronosporomycetes</taxon>
        <taxon>Peronosporales</taxon>
        <taxon>Peronosporaceae</taxon>
        <taxon>Phytophthora</taxon>
    </lineage>
</organism>
<dbReference type="OrthoDB" id="195103at2759"/>
<evidence type="ECO:0000313" key="3">
    <source>
        <dbReference type="Proteomes" id="UP000694044"/>
    </source>
</evidence>
<proteinExistence type="predicted"/>
<feature type="domain" description="Tyrosine-protein kinase ephrin type A/B receptor-like" evidence="1">
    <location>
        <begin position="468"/>
        <end position="512"/>
    </location>
</feature>
<evidence type="ECO:0000259" key="1">
    <source>
        <dbReference type="Pfam" id="PF07699"/>
    </source>
</evidence>
<protein>
    <submittedName>
        <fullName evidence="2">Signal peptide, CUB domain, EGF-like 1</fullName>
    </submittedName>
</protein>
<dbReference type="AlphaFoldDB" id="A0A8T1W7L0"/>
<keyword evidence="3" id="KW-1185">Reference proteome</keyword>
<dbReference type="Proteomes" id="UP000694044">
    <property type="component" value="Unassembled WGS sequence"/>
</dbReference>
<dbReference type="InterPro" id="IPR001611">
    <property type="entry name" value="Leu-rich_rpt"/>
</dbReference>
<dbReference type="EMBL" id="JAGDFM010000065">
    <property type="protein sequence ID" value="KAG7388194.1"/>
    <property type="molecule type" value="Genomic_DNA"/>
</dbReference>
<dbReference type="InterPro" id="IPR011641">
    <property type="entry name" value="Tyr-kin_ephrin_A/B_rcpt-like"/>
</dbReference>
<dbReference type="Pfam" id="PF07699">
    <property type="entry name" value="Ephrin_rec_like"/>
    <property type="match status" value="4"/>
</dbReference>